<evidence type="ECO:0000313" key="4">
    <source>
        <dbReference type="Proteomes" id="UP001159427"/>
    </source>
</evidence>
<dbReference type="Gene3D" id="3.30.450.30">
    <property type="entry name" value="Dynein light chain 2a, cytoplasmic"/>
    <property type="match status" value="1"/>
</dbReference>
<proteinExistence type="inferred from homology"/>
<keyword evidence="2" id="KW-0812">Transmembrane</keyword>
<accession>A0ABN8QC11</accession>
<sequence>MNQLQSLLHDSLIATGHIQHCAIIRRKDTSLRASTVGFSPSLDNIHALVHCFTNSSLARREGLKFQDTVYECVRADRFSVYAKKAKIKIAVKTIPKIIPPINEAPSNFLPPEDGAAVVEPIVLEAFEGVKGVLIGVVDDVAVGDAVVGAILLVVLVSAVAGDVMIAGTMVL</sequence>
<evidence type="ECO:0000256" key="2">
    <source>
        <dbReference type="SAM" id="Phobius"/>
    </source>
</evidence>
<gene>
    <name evidence="3" type="ORF">PEVE_00003995</name>
</gene>
<name>A0ABN8QC11_9CNID</name>
<keyword evidence="2" id="KW-0472">Membrane</keyword>
<dbReference type="InterPro" id="IPR048278">
    <property type="entry name" value="PFN"/>
</dbReference>
<evidence type="ECO:0000256" key="1">
    <source>
        <dbReference type="ARBA" id="ARBA00010058"/>
    </source>
</evidence>
<feature type="transmembrane region" description="Helical" evidence="2">
    <location>
        <begin position="146"/>
        <end position="170"/>
    </location>
</feature>
<comment type="caution">
    <text evidence="3">The sequence shown here is derived from an EMBL/GenBank/DDBJ whole genome shotgun (WGS) entry which is preliminary data.</text>
</comment>
<dbReference type="EMBL" id="CALNXI010001242">
    <property type="protein sequence ID" value="CAH3161572.1"/>
    <property type="molecule type" value="Genomic_DNA"/>
</dbReference>
<dbReference type="Pfam" id="PF00235">
    <property type="entry name" value="Profilin"/>
    <property type="match status" value="1"/>
</dbReference>
<dbReference type="PANTHER" id="PTHR11604">
    <property type="entry name" value="PROFILIN"/>
    <property type="match status" value="1"/>
</dbReference>
<keyword evidence="4" id="KW-1185">Reference proteome</keyword>
<dbReference type="Proteomes" id="UP001159427">
    <property type="component" value="Unassembled WGS sequence"/>
</dbReference>
<dbReference type="SUPFAM" id="SSF55770">
    <property type="entry name" value="Profilin (actin-binding protein)"/>
    <property type="match status" value="1"/>
</dbReference>
<comment type="similarity">
    <text evidence="1">Belongs to the profilin family.</text>
</comment>
<dbReference type="InterPro" id="IPR036140">
    <property type="entry name" value="PFN_sf"/>
</dbReference>
<reference evidence="3 4" key="1">
    <citation type="submission" date="2022-05" db="EMBL/GenBank/DDBJ databases">
        <authorList>
            <consortium name="Genoscope - CEA"/>
            <person name="William W."/>
        </authorList>
    </citation>
    <scope>NUCLEOTIDE SEQUENCE [LARGE SCALE GENOMIC DNA]</scope>
</reference>
<dbReference type="InterPro" id="IPR005455">
    <property type="entry name" value="PFN_euk"/>
</dbReference>
<protein>
    <submittedName>
        <fullName evidence="3">Uncharacterized protein</fullName>
    </submittedName>
</protein>
<keyword evidence="2" id="KW-1133">Transmembrane helix</keyword>
<organism evidence="3 4">
    <name type="scientific">Porites evermanni</name>
    <dbReference type="NCBI Taxonomy" id="104178"/>
    <lineage>
        <taxon>Eukaryota</taxon>
        <taxon>Metazoa</taxon>
        <taxon>Cnidaria</taxon>
        <taxon>Anthozoa</taxon>
        <taxon>Hexacorallia</taxon>
        <taxon>Scleractinia</taxon>
        <taxon>Fungiina</taxon>
        <taxon>Poritidae</taxon>
        <taxon>Porites</taxon>
    </lineage>
</organism>
<evidence type="ECO:0000313" key="3">
    <source>
        <dbReference type="EMBL" id="CAH3161572.1"/>
    </source>
</evidence>
<dbReference type="PANTHER" id="PTHR11604:SF2">
    <property type="entry name" value="PROFILIN-4"/>
    <property type="match status" value="1"/>
</dbReference>